<name>A0ACC2P6P4_9HYME</name>
<comment type="caution">
    <text evidence="1">The sequence shown here is derived from an EMBL/GenBank/DDBJ whole genome shotgun (WGS) entry which is preliminary data.</text>
</comment>
<keyword evidence="2" id="KW-1185">Reference proteome</keyword>
<gene>
    <name evidence="1" type="ORF">QAD02_015056</name>
</gene>
<evidence type="ECO:0000313" key="1">
    <source>
        <dbReference type="EMBL" id="KAJ8679269.1"/>
    </source>
</evidence>
<reference evidence="1" key="1">
    <citation type="submission" date="2023-04" db="EMBL/GenBank/DDBJ databases">
        <title>A chromosome-level genome assembly of the parasitoid wasp Eretmocerus hayati.</title>
        <authorList>
            <person name="Zhong Y."/>
            <person name="Liu S."/>
            <person name="Liu Y."/>
        </authorList>
    </citation>
    <scope>NUCLEOTIDE SEQUENCE</scope>
    <source>
        <strain evidence="1">ZJU_SS_LIU_2023</strain>
    </source>
</reference>
<evidence type="ECO:0000313" key="2">
    <source>
        <dbReference type="Proteomes" id="UP001239111"/>
    </source>
</evidence>
<dbReference type="EMBL" id="CM056742">
    <property type="protein sequence ID" value="KAJ8679269.1"/>
    <property type="molecule type" value="Genomic_DNA"/>
</dbReference>
<organism evidence="1 2">
    <name type="scientific">Eretmocerus hayati</name>
    <dbReference type="NCBI Taxonomy" id="131215"/>
    <lineage>
        <taxon>Eukaryota</taxon>
        <taxon>Metazoa</taxon>
        <taxon>Ecdysozoa</taxon>
        <taxon>Arthropoda</taxon>
        <taxon>Hexapoda</taxon>
        <taxon>Insecta</taxon>
        <taxon>Pterygota</taxon>
        <taxon>Neoptera</taxon>
        <taxon>Endopterygota</taxon>
        <taxon>Hymenoptera</taxon>
        <taxon>Apocrita</taxon>
        <taxon>Proctotrupomorpha</taxon>
        <taxon>Chalcidoidea</taxon>
        <taxon>Aphelinidae</taxon>
        <taxon>Aphelininae</taxon>
        <taxon>Eretmocerus</taxon>
    </lineage>
</organism>
<protein>
    <submittedName>
        <fullName evidence="1">Uncharacterized protein</fullName>
    </submittedName>
</protein>
<proteinExistence type="predicted"/>
<accession>A0ACC2P6P4</accession>
<sequence>MSSELRLIQLPEIVLEIILSKLTYDEIAKYRIVCKTFDGTCKKLLNRGFNMMEKYHAQCLKAVKTQLPRRESERRSHPLARHCDILTAIETRISMLSMTFIKYVDLGLCCFIPGKVIDEILRVLHLIRVSKTPPRTPEILQELRDISSMAMEHFDEKILPDFKHSICSSVVASVNSYESLMIPHHTQSSKSSLLPHSLNLEKIGQTFKKIHNRTKKNKMTVLCVKGQIGKMKLRMNRQANQMTKQSLKIQEHAKKIQDQDLQLAEMKKHLEDWEQKLGDLTAELSRAREETQKPDSLDSCKRKITEISNSCESPLLVTKDLQAKKRKLIVERKSSPDEKDIKFKEFMSQLLADDPSNNLPSTSQ</sequence>
<dbReference type="Proteomes" id="UP001239111">
    <property type="component" value="Chromosome 2"/>
</dbReference>